<evidence type="ECO:0000313" key="2">
    <source>
        <dbReference type="EMBL" id="SNZ17440.1"/>
    </source>
</evidence>
<sequence>MILNIICFFIIVIILIVLLKLKMINLVKKDNYIFTRSRYKLKFSYKLFNGVEYHYFKFRKNQILTFTYDVKVDSGELILEWRDRKKLIWRKNFCESAQGNATFHTDRRFYSIVIEGNNTKGGCQLHFTE</sequence>
<protein>
    <submittedName>
        <fullName evidence="2">Uncharacterized protein</fullName>
    </submittedName>
</protein>
<gene>
    <name evidence="2" type="ORF">SAMN05421503_3238</name>
</gene>
<keyword evidence="3" id="KW-1185">Reference proteome</keyword>
<feature type="transmembrane region" description="Helical" evidence="1">
    <location>
        <begin position="6"/>
        <end position="27"/>
    </location>
</feature>
<keyword evidence="1" id="KW-0472">Membrane</keyword>
<keyword evidence="1" id="KW-1133">Transmembrane helix</keyword>
<proteinExistence type="predicted"/>
<dbReference type="AlphaFoldDB" id="A0A285P6T2"/>
<evidence type="ECO:0000313" key="3">
    <source>
        <dbReference type="Proteomes" id="UP000219356"/>
    </source>
</evidence>
<organism evidence="2 3">
    <name type="scientific">Terribacillus aidingensis</name>
    <dbReference type="NCBI Taxonomy" id="586416"/>
    <lineage>
        <taxon>Bacteria</taxon>
        <taxon>Bacillati</taxon>
        <taxon>Bacillota</taxon>
        <taxon>Bacilli</taxon>
        <taxon>Bacillales</taxon>
        <taxon>Bacillaceae</taxon>
        <taxon>Terribacillus</taxon>
    </lineage>
</organism>
<keyword evidence="1" id="KW-0812">Transmembrane</keyword>
<reference evidence="3" key="1">
    <citation type="submission" date="2017-09" db="EMBL/GenBank/DDBJ databases">
        <authorList>
            <person name="Varghese N."/>
            <person name="Submissions S."/>
        </authorList>
    </citation>
    <scope>NUCLEOTIDE SEQUENCE [LARGE SCALE GENOMIC DNA]</scope>
    <source>
        <strain evidence="3">CGMCC 1.8913</strain>
    </source>
</reference>
<name>A0A285P6T2_9BACI</name>
<dbReference type="EMBL" id="OBEK01000006">
    <property type="protein sequence ID" value="SNZ17440.1"/>
    <property type="molecule type" value="Genomic_DNA"/>
</dbReference>
<evidence type="ECO:0000256" key="1">
    <source>
        <dbReference type="SAM" id="Phobius"/>
    </source>
</evidence>
<accession>A0A285P6T2</accession>
<dbReference type="Proteomes" id="UP000219356">
    <property type="component" value="Unassembled WGS sequence"/>
</dbReference>